<protein>
    <submittedName>
        <fullName evidence="1">Uncharacterized protein</fullName>
    </submittedName>
</protein>
<organism evidence="1 2">
    <name type="scientific">Halorubrum tebenquichense DSM 14210</name>
    <dbReference type="NCBI Taxonomy" id="1227485"/>
    <lineage>
        <taxon>Archaea</taxon>
        <taxon>Methanobacteriati</taxon>
        <taxon>Methanobacteriota</taxon>
        <taxon>Stenosarchaea group</taxon>
        <taxon>Halobacteria</taxon>
        <taxon>Halobacteriales</taxon>
        <taxon>Haloferacaceae</taxon>
        <taxon>Halorubrum</taxon>
    </lineage>
</organism>
<dbReference type="Proteomes" id="UP000011523">
    <property type="component" value="Unassembled WGS sequence"/>
</dbReference>
<evidence type="ECO:0000313" key="2">
    <source>
        <dbReference type="Proteomes" id="UP000011523"/>
    </source>
</evidence>
<dbReference type="EMBL" id="AOJD01000003">
    <property type="protein sequence ID" value="ELZ41856.1"/>
    <property type="molecule type" value="Genomic_DNA"/>
</dbReference>
<gene>
    <name evidence="1" type="ORF">C472_00394</name>
</gene>
<comment type="caution">
    <text evidence="1">The sequence shown here is derived from an EMBL/GenBank/DDBJ whole genome shotgun (WGS) entry which is preliminary data.</text>
</comment>
<reference evidence="1 2" key="1">
    <citation type="journal article" date="2014" name="PLoS Genet.">
        <title>Phylogenetically driven sequencing of extremely halophilic archaea reveals strategies for static and dynamic osmo-response.</title>
        <authorList>
            <person name="Becker E.A."/>
            <person name="Seitzer P.M."/>
            <person name="Tritt A."/>
            <person name="Larsen D."/>
            <person name="Krusor M."/>
            <person name="Yao A.I."/>
            <person name="Wu D."/>
            <person name="Madern D."/>
            <person name="Eisen J.A."/>
            <person name="Darling A.E."/>
            <person name="Facciotti M.T."/>
        </authorList>
    </citation>
    <scope>NUCLEOTIDE SEQUENCE [LARGE SCALE GENOMIC DNA]</scope>
    <source>
        <strain evidence="1 2">DSM 14210</strain>
    </source>
</reference>
<name>M0E242_9EURY</name>
<dbReference type="AlphaFoldDB" id="M0E242"/>
<sequence length="67" mass="7358">MRVGSISVEFFIDDQVAIYTNLILNRDTTPGVDNQLISLIQAAIIGVRIGISSRNIVLSINLRIKTS</sequence>
<evidence type="ECO:0000313" key="1">
    <source>
        <dbReference type="EMBL" id="ELZ41856.1"/>
    </source>
</evidence>
<accession>M0E242</accession>
<proteinExistence type="predicted"/>
<keyword evidence="2" id="KW-1185">Reference proteome</keyword>